<evidence type="ECO:0000313" key="3">
    <source>
        <dbReference type="Proteomes" id="UP000075902"/>
    </source>
</evidence>
<evidence type="ECO:0000256" key="1">
    <source>
        <dbReference type="SAM" id="Phobius"/>
    </source>
</evidence>
<feature type="transmembrane region" description="Helical" evidence="1">
    <location>
        <begin position="88"/>
        <end position="109"/>
    </location>
</feature>
<proteinExistence type="predicted"/>
<reference evidence="3" key="1">
    <citation type="submission" date="2014-01" db="EMBL/GenBank/DDBJ databases">
        <title>The Genome Sequence of Anopheles melas CM1001059_A (V2).</title>
        <authorList>
            <consortium name="The Broad Institute Genomics Platform"/>
            <person name="Neafsey D.E."/>
            <person name="Besansky N."/>
            <person name="Howell P."/>
            <person name="Walton C."/>
            <person name="Young S.K."/>
            <person name="Zeng Q."/>
            <person name="Gargeya S."/>
            <person name="Fitzgerald M."/>
            <person name="Haas B."/>
            <person name="Abouelleil A."/>
            <person name="Allen A.W."/>
            <person name="Alvarado L."/>
            <person name="Arachchi H.M."/>
            <person name="Berlin A.M."/>
            <person name="Chapman S.B."/>
            <person name="Gainer-Dewar J."/>
            <person name="Goldberg J."/>
            <person name="Griggs A."/>
            <person name="Gujja S."/>
            <person name="Hansen M."/>
            <person name="Howarth C."/>
            <person name="Imamovic A."/>
            <person name="Ireland A."/>
            <person name="Larimer J."/>
            <person name="McCowan C."/>
            <person name="Murphy C."/>
            <person name="Pearson M."/>
            <person name="Poon T.W."/>
            <person name="Priest M."/>
            <person name="Roberts A."/>
            <person name="Saif S."/>
            <person name="Shea T."/>
            <person name="Sisk P."/>
            <person name="Sykes S."/>
            <person name="Wortman J."/>
            <person name="Nusbaum C."/>
            <person name="Birren B."/>
        </authorList>
    </citation>
    <scope>NUCLEOTIDE SEQUENCE [LARGE SCALE GENOMIC DNA]</scope>
    <source>
        <strain evidence="3">CM1001059</strain>
    </source>
</reference>
<name>A0A182UI84_9DIPT</name>
<keyword evidence="1" id="KW-0812">Transmembrane</keyword>
<reference evidence="2" key="2">
    <citation type="submission" date="2020-05" db="UniProtKB">
        <authorList>
            <consortium name="EnsemblMetazoa"/>
        </authorList>
    </citation>
    <scope>IDENTIFICATION</scope>
    <source>
        <strain evidence="2">CM1001059</strain>
    </source>
</reference>
<dbReference type="Proteomes" id="UP000075902">
    <property type="component" value="Unassembled WGS sequence"/>
</dbReference>
<keyword evidence="3" id="KW-1185">Reference proteome</keyword>
<dbReference type="VEuPathDB" id="VectorBase:AMEC020872"/>
<dbReference type="EnsemblMetazoa" id="AMEC020872-RA">
    <property type="protein sequence ID" value="AMEC020872-PA"/>
    <property type="gene ID" value="AMEC020872"/>
</dbReference>
<sequence length="119" mass="13485">MTINKGGDYIYTSFPSSFFYKPWCRRLLRCYIPLIVGRLLLDRCTGWAGGEHHHLASNVVHHVVHLHIEAAYRRGGGGSGVRIVQQQLLHTLFVGILAKLELLLLLLLLPVHSARIEKH</sequence>
<keyword evidence="1" id="KW-1133">Transmembrane helix</keyword>
<dbReference type="AlphaFoldDB" id="A0A182UI84"/>
<accession>A0A182UI84</accession>
<protein>
    <submittedName>
        <fullName evidence="2">Uncharacterized protein</fullName>
    </submittedName>
</protein>
<evidence type="ECO:0000313" key="2">
    <source>
        <dbReference type="EnsemblMetazoa" id="AMEC020872-PA"/>
    </source>
</evidence>
<organism evidence="2 3">
    <name type="scientific">Anopheles melas</name>
    <dbReference type="NCBI Taxonomy" id="34690"/>
    <lineage>
        <taxon>Eukaryota</taxon>
        <taxon>Metazoa</taxon>
        <taxon>Ecdysozoa</taxon>
        <taxon>Arthropoda</taxon>
        <taxon>Hexapoda</taxon>
        <taxon>Insecta</taxon>
        <taxon>Pterygota</taxon>
        <taxon>Neoptera</taxon>
        <taxon>Endopterygota</taxon>
        <taxon>Diptera</taxon>
        <taxon>Nematocera</taxon>
        <taxon>Culicoidea</taxon>
        <taxon>Culicidae</taxon>
        <taxon>Anophelinae</taxon>
        <taxon>Anopheles</taxon>
    </lineage>
</organism>
<keyword evidence="1" id="KW-0472">Membrane</keyword>